<feature type="transmembrane region" description="Helical" evidence="8">
    <location>
        <begin position="243"/>
        <end position="266"/>
    </location>
</feature>
<organism evidence="11 12">
    <name type="scientific">Bremia lactucae</name>
    <name type="common">Lettuce downy mildew</name>
    <dbReference type="NCBI Taxonomy" id="4779"/>
    <lineage>
        <taxon>Eukaryota</taxon>
        <taxon>Sar</taxon>
        <taxon>Stramenopiles</taxon>
        <taxon>Oomycota</taxon>
        <taxon>Peronosporomycetes</taxon>
        <taxon>Peronosporales</taxon>
        <taxon>Peronosporaceae</taxon>
        <taxon>Bremia</taxon>
    </lineage>
</organism>
<comment type="pathway">
    <text evidence="1">Glycerolipid metabolism; triacylglycerol biosynthesis.</text>
</comment>
<dbReference type="InterPro" id="IPR009721">
    <property type="entry name" value="O-acyltransferase_WSD1_C"/>
</dbReference>
<evidence type="ECO:0000256" key="6">
    <source>
        <dbReference type="ARBA" id="ARBA00047604"/>
    </source>
</evidence>
<dbReference type="Pfam" id="PF03007">
    <property type="entry name" value="WS_DGAT_cat"/>
    <property type="match status" value="1"/>
</dbReference>
<gene>
    <name evidence="11" type="ORF">CCR75_003042</name>
</gene>
<dbReference type="OrthoDB" id="619536at2759"/>
<dbReference type="PANTHER" id="PTHR31650:SF1">
    <property type="entry name" value="WAX ESTER SYNTHASE_DIACYLGLYCEROL ACYLTRANSFERASE 4-RELATED"/>
    <property type="match status" value="1"/>
</dbReference>
<dbReference type="Proteomes" id="UP000294530">
    <property type="component" value="Unassembled WGS sequence"/>
</dbReference>
<dbReference type="GO" id="GO:0047196">
    <property type="term" value="F:long-chain-alcohol O-fatty-acyltransferase activity"/>
    <property type="evidence" value="ECO:0007669"/>
    <property type="project" value="UniProtKB-EC"/>
</dbReference>
<comment type="catalytic activity">
    <reaction evidence="7">
        <text>an acyl-CoA + a 1,2-diacyl-sn-glycerol = a triacyl-sn-glycerol + CoA</text>
        <dbReference type="Rhea" id="RHEA:10868"/>
        <dbReference type="ChEBI" id="CHEBI:17815"/>
        <dbReference type="ChEBI" id="CHEBI:57287"/>
        <dbReference type="ChEBI" id="CHEBI:58342"/>
        <dbReference type="ChEBI" id="CHEBI:64615"/>
        <dbReference type="EC" id="2.3.1.20"/>
    </reaction>
</comment>
<feature type="domain" description="O-acyltransferase WSD1-like N-terminal" evidence="9">
    <location>
        <begin position="107"/>
        <end position="310"/>
    </location>
</feature>
<evidence type="ECO:0000313" key="12">
    <source>
        <dbReference type="Proteomes" id="UP000294530"/>
    </source>
</evidence>
<sequence>MDAAGGLLTRLAPNGLDAPMLILAAVLILALSGIIAAVSHSCQNVLKDTTHSSRKLTRKLSNIGLTTLVTEVPTNLSIPITVITVYGNLTKADLVERLRSRLQHDSFFLRWRSVVRGDYVKGVFKFVEVPEYDIEQNVVEHTITEGETIMSYIESALVNVPLHFNKPLWEMHVICDPGNAGITSVGWKVHHCLGDGASLAMAMEKLSDQSKASNAMLEKRTGAKPNQKTFKAKKSLAQIVRDILIFFYVCLWSTYVITYHTIALFARHEPATAFKRPGGRLKRLSYSMVYSVETSKAVGKLFQSTVNDVMLTIVAGAMRKTLLAVGESVAPSLKVRCAIPVDMRTSTEVIRHTSNRFSSLLIDLPIGIENPVQRLHHVTASMNEAKSSLEKYFVYWSNHLISMLPAPLMRIIVHFVTSRMSVATTNVRSSAVVMSLCKKQVSGFYGFVPPPPYVNLGVAILSMGDELGLNALVDPCVGVDAKQFLDFAKEEFEALREAVAAIEAKPVVDKSIK</sequence>
<evidence type="ECO:0000259" key="10">
    <source>
        <dbReference type="Pfam" id="PF06974"/>
    </source>
</evidence>
<dbReference type="RefSeq" id="XP_067823685.1">
    <property type="nucleotide sequence ID" value="XM_067961139.1"/>
</dbReference>
<dbReference type="PANTHER" id="PTHR31650">
    <property type="entry name" value="O-ACYLTRANSFERASE (WSD1-LIKE) FAMILY PROTEIN"/>
    <property type="match status" value="1"/>
</dbReference>
<feature type="domain" description="O-acyltransferase WSD1 C-terminal" evidence="10">
    <location>
        <begin position="354"/>
        <end position="495"/>
    </location>
</feature>
<dbReference type="Pfam" id="PF06974">
    <property type="entry name" value="WS_DGAT_C"/>
    <property type="match status" value="1"/>
</dbReference>
<keyword evidence="8" id="KW-1133">Transmembrane helix</keyword>
<dbReference type="GO" id="GO:0004144">
    <property type="term" value="F:diacylglycerol O-acyltransferase activity"/>
    <property type="evidence" value="ECO:0007669"/>
    <property type="project" value="UniProtKB-EC"/>
</dbReference>
<comment type="caution">
    <text evidence="11">The sequence shown here is derived from an EMBL/GenBank/DDBJ whole genome shotgun (WGS) entry which is preliminary data.</text>
</comment>
<evidence type="ECO:0008006" key="13">
    <source>
        <dbReference type="Google" id="ProtNLM"/>
    </source>
</evidence>
<comment type="pathway">
    <text evidence="2">Lipid metabolism.</text>
</comment>
<evidence type="ECO:0000256" key="4">
    <source>
        <dbReference type="ARBA" id="ARBA00023315"/>
    </source>
</evidence>
<evidence type="ECO:0000313" key="11">
    <source>
        <dbReference type="EMBL" id="TDH74187.1"/>
    </source>
</evidence>
<dbReference type="KEGG" id="blac:94346810"/>
<dbReference type="GeneID" id="94346810"/>
<keyword evidence="4" id="KW-0012">Acyltransferase</keyword>
<comment type="catalytic activity">
    <reaction evidence="6">
        <text>a long chain fatty alcohol + a fatty acyl-CoA = a long-chain alcohol wax ester + CoA</text>
        <dbReference type="Rhea" id="RHEA:38443"/>
        <dbReference type="ChEBI" id="CHEBI:17135"/>
        <dbReference type="ChEBI" id="CHEBI:57287"/>
        <dbReference type="ChEBI" id="CHEBI:77636"/>
        <dbReference type="ChEBI" id="CHEBI:235323"/>
        <dbReference type="EC" id="2.3.1.75"/>
    </reaction>
</comment>
<evidence type="ECO:0000256" key="3">
    <source>
        <dbReference type="ARBA" id="ARBA00022679"/>
    </source>
</evidence>
<evidence type="ECO:0000259" key="9">
    <source>
        <dbReference type="Pfam" id="PF03007"/>
    </source>
</evidence>
<protein>
    <recommendedName>
        <fullName evidence="13">Diacylglycerol O-acyltransferase</fullName>
    </recommendedName>
</protein>
<dbReference type="InterPro" id="IPR004255">
    <property type="entry name" value="O-acyltransferase_WSD1_N"/>
</dbReference>
<keyword evidence="8" id="KW-0812">Transmembrane</keyword>
<evidence type="ECO:0000256" key="5">
    <source>
        <dbReference type="ARBA" id="ARBA00024360"/>
    </source>
</evidence>
<accession>A0A976P0G7</accession>
<evidence type="ECO:0000256" key="8">
    <source>
        <dbReference type="SAM" id="Phobius"/>
    </source>
</evidence>
<evidence type="ECO:0000256" key="1">
    <source>
        <dbReference type="ARBA" id="ARBA00004771"/>
    </source>
</evidence>
<dbReference type="GO" id="GO:0005886">
    <property type="term" value="C:plasma membrane"/>
    <property type="evidence" value="ECO:0007669"/>
    <property type="project" value="TreeGrafter"/>
</dbReference>
<proteinExistence type="inferred from homology"/>
<evidence type="ECO:0000256" key="2">
    <source>
        <dbReference type="ARBA" id="ARBA00005189"/>
    </source>
</evidence>
<keyword evidence="3" id="KW-0808">Transferase</keyword>
<feature type="transmembrane region" description="Helical" evidence="8">
    <location>
        <begin position="20"/>
        <end position="38"/>
    </location>
</feature>
<dbReference type="InterPro" id="IPR045034">
    <property type="entry name" value="O-acyltransferase_WSD1-like"/>
</dbReference>
<dbReference type="EMBL" id="SHOA02000011">
    <property type="protein sequence ID" value="TDH74187.1"/>
    <property type="molecule type" value="Genomic_DNA"/>
</dbReference>
<comment type="similarity">
    <text evidence="5">In the N-terminal section; belongs to the long-chain O-acyltransferase family.</text>
</comment>
<evidence type="ECO:0000256" key="7">
    <source>
        <dbReference type="ARBA" id="ARBA00048109"/>
    </source>
</evidence>
<dbReference type="AlphaFoldDB" id="A0A976P0G7"/>
<reference evidence="11 12" key="1">
    <citation type="journal article" date="2021" name="Genome Biol.">
        <title>AFLAP: assembly-free linkage analysis pipeline using k-mers from genome sequencing data.</title>
        <authorList>
            <person name="Fletcher K."/>
            <person name="Zhang L."/>
            <person name="Gil J."/>
            <person name="Han R."/>
            <person name="Cavanaugh K."/>
            <person name="Michelmore R."/>
        </authorList>
    </citation>
    <scope>NUCLEOTIDE SEQUENCE [LARGE SCALE GENOMIC DNA]</scope>
    <source>
        <strain evidence="11 12">SF5</strain>
    </source>
</reference>
<keyword evidence="12" id="KW-1185">Reference proteome</keyword>
<name>A0A976P0G7_BRELC</name>
<dbReference type="GO" id="GO:0019432">
    <property type="term" value="P:triglyceride biosynthetic process"/>
    <property type="evidence" value="ECO:0007669"/>
    <property type="project" value="TreeGrafter"/>
</dbReference>
<keyword evidence="8" id="KW-0472">Membrane</keyword>